<dbReference type="Pfam" id="PF11103">
    <property type="entry name" value="DUF2887"/>
    <property type="match status" value="1"/>
</dbReference>
<dbReference type="InterPro" id="IPR022573">
    <property type="entry name" value="DUF2887"/>
</dbReference>
<dbReference type="NCBIfam" id="TIGR01784">
    <property type="entry name" value="T_den_put_tspse"/>
    <property type="match status" value="1"/>
</dbReference>
<dbReference type="InterPro" id="IPR010106">
    <property type="entry name" value="RpnA"/>
</dbReference>
<gene>
    <name evidence="1" type="ORF">ACE1B6_00230</name>
</gene>
<dbReference type="PANTHER" id="PTHR35586:SF2">
    <property type="entry name" value="SLL1542 PROTEIN"/>
    <property type="match status" value="1"/>
</dbReference>
<proteinExistence type="predicted"/>
<dbReference type="RefSeq" id="WP_413255219.1">
    <property type="nucleotide sequence ID" value="NZ_JBHFNS010000007.1"/>
</dbReference>
<dbReference type="Proteomes" id="UP001576776">
    <property type="component" value="Unassembled WGS sequence"/>
</dbReference>
<organism evidence="1 2">
    <name type="scientific">Floridaenema fluviatile BLCC-F154</name>
    <dbReference type="NCBI Taxonomy" id="3153640"/>
    <lineage>
        <taxon>Bacteria</taxon>
        <taxon>Bacillati</taxon>
        <taxon>Cyanobacteriota</taxon>
        <taxon>Cyanophyceae</taxon>
        <taxon>Oscillatoriophycideae</taxon>
        <taxon>Aerosakkonematales</taxon>
        <taxon>Aerosakkonemataceae</taxon>
        <taxon>Floridanema</taxon>
        <taxon>Floridanema fluviatile</taxon>
    </lineage>
</organism>
<protein>
    <submittedName>
        <fullName evidence="1">Rpn family recombination-promoting nuclease/putative transposase</fullName>
    </submittedName>
</protein>
<evidence type="ECO:0000313" key="1">
    <source>
        <dbReference type="EMBL" id="MFB2933683.1"/>
    </source>
</evidence>
<sequence>MKTDSLFYRLFQTFPSIFFELINRPPEEANNYQFSSVEIKQTAFRIDGVFLPATGEENPIYFLEVQFQPDSEFYSRFFAEIFLYLRQNKPENDWRAVVLYPNQSTDTGDIKHYREFFTSQRVRRIYLNQLGEIAEQSIGVGTIKLVISPEENAVEQARNLINKVRSEIPDELTQTQVLQLIETILVYKLPNKSQKEIEAMFGLSELKQTRVYQDAFREGEIATKIATVPRLLAVGLTVEQIAQALELDVEQVKKAGEQQSAN</sequence>
<comment type="caution">
    <text evidence="1">The sequence shown here is derived from an EMBL/GenBank/DDBJ whole genome shotgun (WGS) entry which is preliminary data.</text>
</comment>
<keyword evidence="2" id="KW-1185">Reference proteome</keyword>
<dbReference type="EMBL" id="JBHFNS010000007">
    <property type="protein sequence ID" value="MFB2933683.1"/>
    <property type="molecule type" value="Genomic_DNA"/>
</dbReference>
<name>A0ABV4Y598_9CYAN</name>
<dbReference type="PANTHER" id="PTHR35586">
    <property type="entry name" value="SLL1691 PROTEIN"/>
    <property type="match status" value="1"/>
</dbReference>
<reference evidence="1 2" key="1">
    <citation type="submission" date="2024-09" db="EMBL/GenBank/DDBJ databases">
        <title>Floridaenema gen nov. (Aerosakkonemataceae, Aerosakkonematales ord. nov., Cyanobacteria) from benthic tropical and subtropical fresh waters, with the description of four new species.</title>
        <authorList>
            <person name="Moretto J.A."/>
            <person name="Berthold D.E."/>
            <person name="Lefler F.W."/>
            <person name="Huang I.-S."/>
            <person name="Laughinghouse H. IV."/>
        </authorList>
    </citation>
    <scope>NUCLEOTIDE SEQUENCE [LARGE SCALE GENOMIC DNA]</scope>
    <source>
        <strain evidence="1 2">BLCC-F154</strain>
    </source>
</reference>
<accession>A0ABV4Y598</accession>
<evidence type="ECO:0000313" key="2">
    <source>
        <dbReference type="Proteomes" id="UP001576776"/>
    </source>
</evidence>